<evidence type="ECO:0000313" key="4">
    <source>
        <dbReference type="Proteomes" id="UP000247005"/>
    </source>
</evidence>
<proteinExistence type="predicted"/>
<accession>A0A2P5GQE9</accession>
<dbReference type="AlphaFoldDB" id="A0A2P5GQE9"/>
<dbReference type="Proteomes" id="UP000237073">
    <property type="component" value="Unassembled WGS sequence"/>
</dbReference>
<protein>
    <submittedName>
        <fullName evidence="2">ATP-binding protein</fullName>
    </submittedName>
</protein>
<keyword evidence="3" id="KW-1185">Reference proteome</keyword>
<name>A0A2P5GQE9_9ENTR</name>
<evidence type="ECO:0000313" key="3">
    <source>
        <dbReference type="Proteomes" id="UP000237073"/>
    </source>
</evidence>
<keyword evidence="2" id="KW-0547">Nucleotide-binding</keyword>
<keyword evidence="2" id="KW-0067">ATP-binding</keyword>
<gene>
    <name evidence="2" type="ORF">CHU32_11760</name>
    <name evidence="1" type="ORF">CHU33_08830</name>
</gene>
<dbReference type="EMBL" id="PQGD01000008">
    <property type="protein sequence ID" value="POP48785.1"/>
    <property type="molecule type" value="Genomic_DNA"/>
</dbReference>
<dbReference type="SUPFAM" id="SSF55874">
    <property type="entry name" value="ATPase domain of HSP90 chaperone/DNA topoisomerase II/histidine kinase"/>
    <property type="match status" value="1"/>
</dbReference>
<dbReference type="Proteomes" id="UP000247005">
    <property type="component" value="Unassembled WGS sequence"/>
</dbReference>
<dbReference type="Gene3D" id="3.30.565.10">
    <property type="entry name" value="Histidine kinase-like ATPase, C-terminal domain"/>
    <property type="match status" value="1"/>
</dbReference>
<reference evidence="3 4" key="1">
    <citation type="submission" date="2018-01" db="EMBL/GenBank/DDBJ databases">
        <title>Superficieibacter electus gen. nov., sp. nov., an extended-spectrum beta-lactamase possessing member of the Enterobacteriaceae family, isolated from intensive care unit surfaces.</title>
        <authorList>
            <person name="Potter R.F."/>
            <person name="D'Souza A.W."/>
        </authorList>
    </citation>
    <scope>NUCLEOTIDE SEQUENCE [LARGE SCALE GENOMIC DNA]</scope>
    <source>
        <strain evidence="2 4">BP-1</strain>
        <strain evidence="1 3">BP-2</strain>
    </source>
</reference>
<dbReference type="EMBL" id="PQGE01000006">
    <property type="protein sequence ID" value="POP45624.1"/>
    <property type="molecule type" value="Genomic_DNA"/>
</dbReference>
<dbReference type="InterPro" id="IPR036890">
    <property type="entry name" value="HATPase_C_sf"/>
</dbReference>
<dbReference type="GO" id="GO:0005524">
    <property type="term" value="F:ATP binding"/>
    <property type="evidence" value="ECO:0007669"/>
    <property type="project" value="UniProtKB-KW"/>
</dbReference>
<comment type="caution">
    <text evidence="2">The sequence shown here is derived from an EMBL/GenBank/DDBJ whole genome shotgun (WGS) entry which is preliminary data.</text>
</comment>
<dbReference type="OrthoDB" id="9813438at2"/>
<sequence length="506" mass="57074">MIVALSKVDIRPGVSILAVLRHLNYKPWFALGEFVDNALQSFLAKSATSSLKKVTIEINIDSTEPARISIKDDAFGIPLEDFPRAFKPASIPPDNTGLSEFGMGMKSAACWFSPKWEVRTSVIGEPIIRTVYFDIENMIADESYELSIKETQGSEEQHFTEVILNDVFHVPVKRTIHKIKSHLASIYRCYIRKGLLILKVNGEVLSYQDPKILNAPYFKDKEGEPLIWRKDIDFKFGDNISVNGFAAIRAVGNTSEAGFSLFRRGRVIQGSADETYRPAYIFGNSNSYKYQRVFGELYINGVEVSHTKDGFRWGELEQTFLKLLRDNLDSDDMPLLRQAEGHRVRGNDNRLISLVGHAVDSSVDELRNHLPLIIPSILDSALVDTPVEHTEYQAQLMKRTFDISFRDQNWSVCIEISNDVSNSEWLALSDTGRIGDTCRQLHIQMSMSHPLMIQFAQKDGDVSEIMFRVGAALAIAEVLARDSGVSKAGTVRRNMNDILRDVFSNR</sequence>
<dbReference type="Pfam" id="PF13589">
    <property type="entry name" value="HATPase_c_3"/>
    <property type="match status" value="1"/>
</dbReference>
<evidence type="ECO:0000313" key="2">
    <source>
        <dbReference type="EMBL" id="POP48785.1"/>
    </source>
</evidence>
<organism evidence="2 4">
    <name type="scientific">Superficieibacter electus</name>
    <dbReference type="NCBI Taxonomy" id="2022662"/>
    <lineage>
        <taxon>Bacteria</taxon>
        <taxon>Pseudomonadati</taxon>
        <taxon>Pseudomonadota</taxon>
        <taxon>Gammaproteobacteria</taxon>
        <taxon>Enterobacterales</taxon>
        <taxon>Enterobacteriaceae</taxon>
        <taxon>Superficieibacter</taxon>
    </lineage>
</organism>
<evidence type="ECO:0000313" key="1">
    <source>
        <dbReference type="EMBL" id="POP45624.1"/>
    </source>
</evidence>